<sequence>MINPLVSVVMITYGHQDYIEESINGVLSQIFESEIELIISDDCSPDYTESIVKKIMENHPNGHWIKYIKHSENKGAIPNFVWAIHQTQGKYIAICEGDDYWTDPLKLQKQVDFLEKNPEYSLTFHKIKELTTRDEKFTYPNPDTEETYTLEDLSKENFIITVSVVFRKNMEVLPDWLKYSPIGDYPLHMLNASYGLIKYFPQEMAVYRVGSGMWSTQNKVDQIVNTMYCLRFLLLAFKNNEKAYSNLLKQYNNFRAELIKPIEAKKTQDANLKDYRYIEKITDLSNIYKIIKIKIGKKIKF</sequence>
<accession>J3CAI8</accession>
<dbReference type="PANTHER" id="PTHR22916">
    <property type="entry name" value="GLYCOSYLTRANSFERASE"/>
    <property type="match status" value="1"/>
</dbReference>
<keyword evidence="3" id="KW-1185">Reference proteome</keyword>
<keyword evidence="2" id="KW-0808">Transferase</keyword>
<dbReference type="RefSeq" id="WP_007847208.1">
    <property type="nucleotide sequence ID" value="NZ_AKJY01000117.1"/>
</dbReference>
<dbReference type="PANTHER" id="PTHR22916:SF3">
    <property type="entry name" value="UDP-GLCNAC:BETAGAL BETA-1,3-N-ACETYLGLUCOSAMINYLTRANSFERASE-LIKE PROTEIN 1"/>
    <property type="match status" value="1"/>
</dbReference>
<protein>
    <submittedName>
        <fullName evidence="2">Glycosyl transferase</fullName>
    </submittedName>
</protein>
<dbReference type="SUPFAM" id="SSF53448">
    <property type="entry name" value="Nucleotide-diphospho-sugar transferases"/>
    <property type="match status" value="1"/>
</dbReference>
<dbReference type="PATRIC" id="fig|1144316.3.peg.4075"/>
<dbReference type="EMBL" id="AKJY01000117">
    <property type="protein sequence ID" value="EJL67639.1"/>
    <property type="molecule type" value="Genomic_DNA"/>
</dbReference>
<proteinExistence type="predicted"/>
<reference evidence="2 3" key="1">
    <citation type="journal article" date="2012" name="J. Bacteriol.">
        <title>Twenty-one genome sequences from Pseudomonas species and 19 genome sequences from diverse bacteria isolated from the rhizosphere and endosphere of Populus deltoides.</title>
        <authorList>
            <person name="Brown S.D."/>
            <person name="Utturkar S.M."/>
            <person name="Klingeman D.M."/>
            <person name="Johnson C.M."/>
            <person name="Martin S.L."/>
            <person name="Land M.L."/>
            <person name="Lu T.Y."/>
            <person name="Schadt C.W."/>
            <person name="Doktycz M.J."/>
            <person name="Pelletier D.A."/>
        </authorList>
    </citation>
    <scope>NUCLEOTIDE SEQUENCE [LARGE SCALE GENOMIC DNA]</scope>
    <source>
        <strain evidence="2 3">CF314</strain>
    </source>
</reference>
<name>J3CAI8_9FLAO</name>
<evidence type="ECO:0000313" key="3">
    <source>
        <dbReference type="Proteomes" id="UP000007509"/>
    </source>
</evidence>
<dbReference type="Proteomes" id="UP000007509">
    <property type="component" value="Unassembled WGS sequence"/>
</dbReference>
<evidence type="ECO:0000313" key="2">
    <source>
        <dbReference type="EMBL" id="EJL67639.1"/>
    </source>
</evidence>
<gene>
    <name evidence="2" type="ORF">PMI13_04075</name>
</gene>
<dbReference type="InterPro" id="IPR001173">
    <property type="entry name" value="Glyco_trans_2-like"/>
</dbReference>
<evidence type="ECO:0000259" key="1">
    <source>
        <dbReference type="Pfam" id="PF00535"/>
    </source>
</evidence>
<dbReference type="Gene3D" id="3.90.550.10">
    <property type="entry name" value="Spore Coat Polysaccharide Biosynthesis Protein SpsA, Chain A"/>
    <property type="match status" value="1"/>
</dbReference>
<dbReference type="Pfam" id="PF00535">
    <property type="entry name" value="Glycos_transf_2"/>
    <property type="match status" value="1"/>
</dbReference>
<feature type="domain" description="Glycosyltransferase 2-like" evidence="1">
    <location>
        <begin position="7"/>
        <end position="168"/>
    </location>
</feature>
<dbReference type="InterPro" id="IPR029044">
    <property type="entry name" value="Nucleotide-diphossugar_trans"/>
</dbReference>
<organism evidence="2 3">
    <name type="scientific">Chryseobacterium populi</name>
    <dbReference type="NCBI Taxonomy" id="1144316"/>
    <lineage>
        <taxon>Bacteria</taxon>
        <taxon>Pseudomonadati</taxon>
        <taxon>Bacteroidota</taxon>
        <taxon>Flavobacteriia</taxon>
        <taxon>Flavobacteriales</taxon>
        <taxon>Weeksellaceae</taxon>
        <taxon>Chryseobacterium group</taxon>
        <taxon>Chryseobacterium</taxon>
    </lineage>
</organism>
<dbReference type="AlphaFoldDB" id="J3CAI8"/>
<dbReference type="GO" id="GO:0016758">
    <property type="term" value="F:hexosyltransferase activity"/>
    <property type="evidence" value="ECO:0007669"/>
    <property type="project" value="UniProtKB-ARBA"/>
</dbReference>
<comment type="caution">
    <text evidence="2">The sequence shown here is derived from an EMBL/GenBank/DDBJ whole genome shotgun (WGS) entry which is preliminary data.</text>
</comment>
<dbReference type="OrthoDB" id="199095at2"/>